<dbReference type="InterPro" id="IPR036097">
    <property type="entry name" value="HisK_dim/P_sf"/>
</dbReference>
<dbReference type="SUPFAM" id="SSF55785">
    <property type="entry name" value="PYP-like sensor domain (PAS domain)"/>
    <property type="match status" value="1"/>
</dbReference>
<dbReference type="PANTHER" id="PTHR43065">
    <property type="entry name" value="SENSOR HISTIDINE KINASE"/>
    <property type="match status" value="1"/>
</dbReference>
<dbReference type="PRINTS" id="PR00344">
    <property type="entry name" value="BCTRLSENSOR"/>
</dbReference>
<dbReference type="PROSITE" id="PS50110">
    <property type="entry name" value="RESPONSE_REGULATORY"/>
    <property type="match status" value="1"/>
</dbReference>
<keyword evidence="5 13" id="KW-0597">Phosphoprotein</keyword>
<evidence type="ECO:0000313" key="19">
    <source>
        <dbReference type="Proteomes" id="UP001163166"/>
    </source>
</evidence>
<keyword evidence="10" id="KW-0067">ATP-binding</keyword>
<dbReference type="SUPFAM" id="SSF55874">
    <property type="entry name" value="ATPase domain of HSP90 chaperone/DNA topoisomerase II/histidine kinase"/>
    <property type="match status" value="1"/>
</dbReference>
<dbReference type="SUPFAM" id="SSF52172">
    <property type="entry name" value="CheY-like"/>
    <property type="match status" value="1"/>
</dbReference>
<keyword evidence="11" id="KW-1133">Transmembrane helix</keyword>
<dbReference type="GO" id="GO:0005886">
    <property type="term" value="C:plasma membrane"/>
    <property type="evidence" value="ECO:0007669"/>
    <property type="project" value="UniProtKB-SubCell"/>
</dbReference>
<dbReference type="Gene3D" id="1.10.287.130">
    <property type="match status" value="1"/>
</dbReference>
<dbReference type="InterPro" id="IPR003660">
    <property type="entry name" value="HAMP_dom"/>
</dbReference>
<proteinExistence type="predicted"/>
<dbReference type="Pfam" id="PF02518">
    <property type="entry name" value="HATPase_c"/>
    <property type="match status" value="1"/>
</dbReference>
<gene>
    <name evidence="18" type="ORF">KQX62_08750</name>
</gene>
<evidence type="ECO:0000256" key="5">
    <source>
        <dbReference type="ARBA" id="ARBA00022553"/>
    </source>
</evidence>
<dbReference type="SMART" id="SM00448">
    <property type="entry name" value="REC"/>
    <property type="match status" value="1"/>
</dbReference>
<keyword evidence="9" id="KW-0418">Kinase</keyword>
<dbReference type="EC" id="2.7.13.3" evidence="3"/>
<dbReference type="Pfam" id="PF08448">
    <property type="entry name" value="PAS_4"/>
    <property type="match status" value="1"/>
</dbReference>
<dbReference type="PROSITE" id="PS50885">
    <property type="entry name" value="HAMP"/>
    <property type="match status" value="1"/>
</dbReference>
<dbReference type="SMART" id="SM00388">
    <property type="entry name" value="HisKA"/>
    <property type="match status" value="1"/>
</dbReference>
<dbReference type="InterPro" id="IPR011006">
    <property type="entry name" value="CheY-like_superfamily"/>
</dbReference>
<dbReference type="GO" id="GO:0000155">
    <property type="term" value="F:phosphorelay sensor kinase activity"/>
    <property type="evidence" value="ECO:0007669"/>
    <property type="project" value="InterPro"/>
</dbReference>
<evidence type="ECO:0000256" key="2">
    <source>
        <dbReference type="ARBA" id="ARBA00004651"/>
    </source>
</evidence>
<dbReference type="InterPro" id="IPR013656">
    <property type="entry name" value="PAS_4"/>
</dbReference>
<dbReference type="InterPro" id="IPR035965">
    <property type="entry name" value="PAS-like_dom_sf"/>
</dbReference>
<protein>
    <recommendedName>
        <fullName evidence="3">histidine kinase</fullName>
        <ecNumber evidence="3">2.7.13.3</ecNumber>
    </recommendedName>
</protein>
<dbReference type="InterPro" id="IPR004358">
    <property type="entry name" value="Sig_transdc_His_kin-like_C"/>
</dbReference>
<keyword evidence="6" id="KW-0808">Transferase</keyword>
<evidence type="ECO:0000259" key="15">
    <source>
        <dbReference type="PROSITE" id="PS50110"/>
    </source>
</evidence>
<dbReference type="InterPro" id="IPR036890">
    <property type="entry name" value="HATPase_C_sf"/>
</dbReference>
<evidence type="ECO:0000259" key="17">
    <source>
        <dbReference type="PROSITE" id="PS50885"/>
    </source>
</evidence>
<keyword evidence="12" id="KW-0902">Two-component regulatory system</keyword>
<comment type="subcellular location">
    <subcellularLocation>
        <location evidence="2">Cell membrane</location>
        <topology evidence="2">Multi-pass membrane protein</topology>
    </subcellularLocation>
</comment>
<dbReference type="GO" id="GO:0005524">
    <property type="term" value="F:ATP binding"/>
    <property type="evidence" value="ECO:0007669"/>
    <property type="project" value="UniProtKB-KW"/>
</dbReference>
<reference evidence="18" key="1">
    <citation type="journal article" date="2022" name="Biol. Control">
        <title>In silico genomic analysis of Rhodopseudomonas palustris strains revealed potential biocontrol agents and crop yield enhancers.</title>
        <authorList>
            <person name="Surachat K."/>
            <person name="Kantachote D."/>
            <person name="Deachamag P."/>
            <person name="Wonglapsuwan M."/>
        </authorList>
    </citation>
    <scope>NUCLEOTIDE SEQUENCE</scope>
    <source>
        <strain evidence="18">TLS06</strain>
    </source>
</reference>
<keyword evidence="7" id="KW-0812">Transmembrane</keyword>
<evidence type="ECO:0000256" key="1">
    <source>
        <dbReference type="ARBA" id="ARBA00000085"/>
    </source>
</evidence>
<dbReference type="InterPro" id="IPR003594">
    <property type="entry name" value="HATPase_dom"/>
</dbReference>
<dbReference type="Pfam" id="PF00672">
    <property type="entry name" value="HAMP"/>
    <property type="match status" value="1"/>
</dbReference>
<dbReference type="Pfam" id="PF00072">
    <property type="entry name" value="Response_reg"/>
    <property type="match status" value="1"/>
</dbReference>
<dbReference type="Gene3D" id="3.30.450.20">
    <property type="entry name" value="PAS domain"/>
    <property type="match status" value="2"/>
</dbReference>
<dbReference type="CDD" id="cd16919">
    <property type="entry name" value="HATPase_CckA-like"/>
    <property type="match status" value="1"/>
</dbReference>
<dbReference type="SMART" id="SM00387">
    <property type="entry name" value="HATPase_c"/>
    <property type="match status" value="1"/>
</dbReference>
<dbReference type="PANTHER" id="PTHR43065:SF49">
    <property type="entry name" value="HISTIDINE KINASE"/>
    <property type="match status" value="1"/>
</dbReference>
<evidence type="ECO:0000313" key="18">
    <source>
        <dbReference type="EMBL" id="UYO41362.1"/>
    </source>
</evidence>
<dbReference type="InterPro" id="IPR003661">
    <property type="entry name" value="HisK_dim/P_dom"/>
</dbReference>
<dbReference type="InterPro" id="IPR005467">
    <property type="entry name" value="His_kinase_dom"/>
</dbReference>
<keyword evidence="11" id="KW-0472">Membrane</keyword>
<evidence type="ECO:0000256" key="11">
    <source>
        <dbReference type="ARBA" id="ARBA00022989"/>
    </source>
</evidence>
<dbReference type="InterPro" id="IPR000014">
    <property type="entry name" value="PAS"/>
</dbReference>
<dbReference type="Gene3D" id="3.40.50.2300">
    <property type="match status" value="1"/>
</dbReference>
<dbReference type="PROSITE" id="PS50113">
    <property type="entry name" value="PAC"/>
    <property type="match status" value="1"/>
</dbReference>
<dbReference type="Gene3D" id="6.10.340.10">
    <property type="match status" value="1"/>
</dbReference>
<dbReference type="PROSITE" id="PS50109">
    <property type="entry name" value="HIS_KIN"/>
    <property type="match status" value="1"/>
</dbReference>
<dbReference type="Gene3D" id="3.30.565.10">
    <property type="entry name" value="Histidine kinase-like ATPase, C-terminal domain"/>
    <property type="match status" value="1"/>
</dbReference>
<evidence type="ECO:0000256" key="3">
    <source>
        <dbReference type="ARBA" id="ARBA00012438"/>
    </source>
</evidence>
<dbReference type="AlphaFoldDB" id="A0AAX3E3M6"/>
<feature type="domain" description="Response regulatory" evidence="15">
    <location>
        <begin position="797"/>
        <end position="912"/>
    </location>
</feature>
<keyword evidence="4" id="KW-1003">Cell membrane</keyword>
<feature type="modified residue" description="4-aspartylphosphate" evidence="13">
    <location>
        <position position="847"/>
    </location>
</feature>
<feature type="domain" description="HAMP" evidence="17">
    <location>
        <begin position="356"/>
        <end position="407"/>
    </location>
</feature>
<feature type="domain" description="Histidine kinase" evidence="14">
    <location>
        <begin position="556"/>
        <end position="779"/>
    </location>
</feature>
<evidence type="ECO:0000256" key="4">
    <source>
        <dbReference type="ARBA" id="ARBA00022475"/>
    </source>
</evidence>
<evidence type="ECO:0000256" key="7">
    <source>
        <dbReference type="ARBA" id="ARBA00022692"/>
    </source>
</evidence>
<feature type="domain" description="PAC" evidence="16">
    <location>
        <begin position="490"/>
        <end position="543"/>
    </location>
</feature>
<comment type="catalytic activity">
    <reaction evidence="1">
        <text>ATP + protein L-histidine = ADP + protein N-phospho-L-histidine.</text>
        <dbReference type="EC" id="2.7.13.3"/>
    </reaction>
</comment>
<evidence type="ECO:0000259" key="14">
    <source>
        <dbReference type="PROSITE" id="PS50109"/>
    </source>
</evidence>
<dbReference type="Proteomes" id="UP001163166">
    <property type="component" value="Chromosome"/>
</dbReference>
<dbReference type="NCBIfam" id="TIGR00229">
    <property type="entry name" value="sensory_box"/>
    <property type="match status" value="1"/>
</dbReference>
<evidence type="ECO:0000256" key="6">
    <source>
        <dbReference type="ARBA" id="ARBA00022679"/>
    </source>
</evidence>
<organism evidence="18 19">
    <name type="scientific">Rhodopseudomonas palustris</name>
    <dbReference type="NCBI Taxonomy" id="1076"/>
    <lineage>
        <taxon>Bacteria</taxon>
        <taxon>Pseudomonadati</taxon>
        <taxon>Pseudomonadota</taxon>
        <taxon>Alphaproteobacteria</taxon>
        <taxon>Hyphomicrobiales</taxon>
        <taxon>Nitrobacteraceae</taxon>
        <taxon>Rhodopseudomonas</taxon>
    </lineage>
</organism>
<dbReference type="SUPFAM" id="SSF103190">
    <property type="entry name" value="Sensory domain-like"/>
    <property type="match status" value="1"/>
</dbReference>
<name>A0AAX3E3M6_RHOPL</name>
<accession>A0AAX3E3M6</accession>
<evidence type="ECO:0000256" key="9">
    <source>
        <dbReference type="ARBA" id="ARBA00022777"/>
    </source>
</evidence>
<dbReference type="RefSeq" id="WP_264076112.1">
    <property type="nucleotide sequence ID" value="NZ_CP076676.1"/>
</dbReference>
<dbReference type="Pfam" id="PF00512">
    <property type="entry name" value="HisKA"/>
    <property type="match status" value="1"/>
</dbReference>
<evidence type="ECO:0000256" key="10">
    <source>
        <dbReference type="ARBA" id="ARBA00022840"/>
    </source>
</evidence>
<evidence type="ECO:0000256" key="13">
    <source>
        <dbReference type="PROSITE-ProRule" id="PRU00169"/>
    </source>
</evidence>
<evidence type="ECO:0000259" key="16">
    <source>
        <dbReference type="PROSITE" id="PS50113"/>
    </source>
</evidence>
<evidence type="ECO:0000256" key="12">
    <source>
        <dbReference type="ARBA" id="ARBA00023012"/>
    </source>
</evidence>
<evidence type="ECO:0000256" key="8">
    <source>
        <dbReference type="ARBA" id="ARBA00022741"/>
    </source>
</evidence>
<keyword evidence="8" id="KW-0547">Nucleotide-binding</keyword>
<dbReference type="InterPro" id="IPR029151">
    <property type="entry name" value="Sensor-like_sf"/>
</dbReference>
<dbReference type="InterPro" id="IPR000700">
    <property type="entry name" value="PAS-assoc_C"/>
</dbReference>
<dbReference type="InterPro" id="IPR001789">
    <property type="entry name" value="Sig_transdc_resp-reg_receiver"/>
</dbReference>
<sequence length="933" mass="100827">MRKGLTLSTRLAILVMSTAMLTASGVGYLGYRNIAPVAIERTLAGLDANASWQVRELSHLVNGATADLMGFRQIIGIDELIELSLDPSKTVAGGGSLPQWRERIGHRLALELENKPDFARYRLIGVANQSRDIVRVERLANGKIRIVPDDQLAFAGGREIIELGMSAKDGEMLISNVEFEPIEQPSAKAPQHDATALRPIIRVVTPVFSDEGARFGVLAATIDLRRPFERLRDPVRASSKIYVVDDRGHYLFHPDASRGGLAIGFPSTLEQDFPALAEALANNRWAPAVIESRNGDRFGVAYQPMNAGTETPLALVEAIAEHDMIRGPMLAWAKSTLVGGSFAVLVAIALAVAFARSLARPLSEMTRAVESLSGGGPLTLPRNAGGEIGVLAQAFSSTMQESREKTAALRREKEIFESIMNAMAEAVLLVDTEGVIVYENPAAVALRTSPTGITGPTWETSVESFLADGVTPLEVDQRPGRRAMRGEPIDRFEFVVHVLGSDKIVDVSGNARPIREADGTISGAVVVFSDVSELKETERRLHQSQKLEAIGQLTGGVAHDFNNMLTVISGTAEILLDELADRPDLVTIAKMIDQAAERGADLTRQLLAFARKQPLQPRNIDVNTVVSNIKQLLRPTIGEHIDIDVRLDPAVDPALIDPSQLSSALLNLAVNARDAMPGGGKLLFETANVMLDDDYAEHHPEVKPGRYVMIAVSDSGAGMTPDVLEKAFEPFFTTKSVGKGTGLGLSMVYGFVKQSNGHIQIYSEEQHGTTIRLYLPRADSDVDALPSITPIEGGTETILLVEDDELVRNFALAQLRGLGYRTIPAADGTAALAEVRRGTPFDLLLTDIIMPGGMNGRQLADAVARLRPVKVLYTSGYTENAIMHHGRLDPGVLLLSKPFRRADLARLVRAALSRADHQPAEDEAGPERKSAAS</sequence>
<dbReference type="SUPFAM" id="SSF47384">
    <property type="entry name" value="Homodimeric domain of signal transducing histidine kinase"/>
    <property type="match status" value="1"/>
</dbReference>
<dbReference type="CDD" id="cd00082">
    <property type="entry name" value="HisKA"/>
    <property type="match status" value="1"/>
</dbReference>
<dbReference type="CDD" id="cd06225">
    <property type="entry name" value="HAMP"/>
    <property type="match status" value="1"/>
</dbReference>
<dbReference type="EMBL" id="CP076676">
    <property type="protein sequence ID" value="UYO41362.1"/>
    <property type="molecule type" value="Genomic_DNA"/>
</dbReference>